<dbReference type="HAMAP" id="MF_00137">
    <property type="entry name" value="SAICAR_synth"/>
    <property type="match status" value="1"/>
</dbReference>
<dbReference type="Gene3D" id="3.30.200.20">
    <property type="entry name" value="Phosphorylase Kinase, domain 1"/>
    <property type="match status" value="1"/>
</dbReference>
<proteinExistence type="inferred from homology"/>
<sequence>MFIDESSHRMCMGEMIYHGKVKQVWSTDDPDIIEFRYTDQISVFDQIIPSLVPRKGESLNRTSCHWFELVEKEGVCDTHVIEMNAPDRVRARRFDVIREAGAITPDAENVFVPLEVICRHYLAGSGWRRYARGDVGAEEFGFEPGTVLTEGVKLPKPYLEVSTKFEKFDRLLGREEALEISNLSDEEFDSILEIVLKVDEIIEREAAKSGLIHVDGKKEFALGVGRRPVLVDSFGTLDEDRWWDAAAYERGEIVQLSKEFVRGHYIETGHHAVLRKARQAGTDEPPIPALPAEIIDQTATLYADMFERLTGRIF</sequence>
<evidence type="ECO:0000256" key="6">
    <source>
        <dbReference type="ARBA" id="ARBA00022840"/>
    </source>
</evidence>
<evidence type="ECO:0000256" key="4">
    <source>
        <dbReference type="ARBA" id="ARBA00022741"/>
    </source>
</evidence>
<dbReference type="GO" id="GO:0004639">
    <property type="term" value="F:phosphoribosylaminoimidazolesuccinocarboxamide synthase activity"/>
    <property type="evidence" value="ECO:0007669"/>
    <property type="project" value="UniProtKB-EC"/>
</dbReference>
<keyword evidence="5" id="KW-0658">Purine biosynthesis</keyword>
<dbReference type="EC" id="6.3.2.6" evidence="2"/>
<accession>B3T553</accession>
<dbReference type="AlphaFoldDB" id="B3T553"/>
<dbReference type="GO" id="GO:0005524">
    <property type="term" value="F:ATP binding"/>
    <property type="evidence" value="ECO:0007669"/>
    <property type="project" value="UniProtKB-KW"/>
</dbReference>
<dbReference type="CDD" id="cd01414">
    <property type="entry name" value="SAICAR_synt_Sc"/>
    <property type="match status" value="1"/>
</dbReference>
<evidence type="ECO:0000256" key="5">
    <source>
        <dbReference type="ARBA" id="ARBA00022755"/>
    </source>
</evidence>
<evidence type="ECO:0000313" key="8">
    <source>
        <dbReference type="EMBL" id="ABZ07712.1"/>
    </source>
</evidence>
<dbReference type="PANTHER" id="PTHR43700:SF1">
    <property type="entry name" value="PHOSPHORIBOSYLAMINOIMIDAZOLE-SUCCINOCARBOXAMIDE SYNTHASE"/>
    <property type="match status" value="1"/>
</dbReference>
<dbReference type="SUPFAM" id="SSF56104">
    <property type="entry name" value="SAICAR synthase-like"/>
    <property type="match status" value="1"/>
</dbReference>
<dbReference type="InterPro" id="IPR028923">
    <property type="entry name" value="SAICAR_synt/ADE2_N"/>
</dbReference>
<name>B3T553_9ZZZZ</name>
<evidence type="ECO:0000256" key="3">
    <source>
        <dbReference type="ARBA" id="ARBA00022598"/>
    </source>
</evidence>
<dbReference type="Pfam" id="PF01259">
    <property type="entry name" value="SAICAR_synt"/>
    <property type="match status" value="1"/>
</dbReference>
<dbReference type="PANTHER" id="PTHR43700">
    <property type="entry name" value="PHOSPHORIBOSYLAMINOIMIDAZOLE-SUCCINOCARBOXAMIDE SYNTHASE"/>
    <property type="match status" value="1"/>
</dbReference>
<organism evidence="8">
    <name type="scientific">uncultured marine microorganism HF4000_ANIW137P11</name>
    <dbReference type="NCBI Taxonomy" id="455534"/>
    <lineage>
        <taxon>unclassified sequences</taxon>
        <taxon>environmental samples</taxon>
    </lineage>
</organism>
<keyword evidence="4" id="KW-0547">Nucleotide-binding</keyword>
<evidence type="ECO:0000256" key="2">
    <source>
        <dbReference type="ARBA" id="ARBA00012217"/>
    </source>
</evidence>
<evidence type="ECO:0000259" key="7">
    <source>
        <dbReference type="Pfam" id="PF01259"/>
    </source>
</evidence>
<dbReference type="UniPathway" id="UPA00074">
    <property type="reaction ID" value="UER00131"/>
</dbReference>
<comment type="pathway">
    <text evidence="1">Purine metabolism; IMP biosynthesis via de novo pathway; 5-amino-1-(5-phospho-D-ribosyl)imidazole-4-carboxamide from 5-amino-1-(5-phospho-D-ribosyl)imidazole-4-carboxylate: step 1/2.</text>
</comment>
<dbReference type="GO" id="GO:0006189">
    <property type="term" value="P:'de novo' IMP biosynthetic process"/>
    <property type="evidence" value="ECO:0007669"/>
    <property type="project" value="UniProtKB-UniPathway"/>
</dbReference>
<reference evidence="8" key="1">
    <citation type="journal article" date="2008" name="ISME J.">
        <title>Genomic patterns of recombination, clonal divergence and environment in marine microbial populations.</title>
        <authorList>
            <person name="Konstantinidis K.T."/>
            <person name="Delong E.F."/>
        </authorList>
    </citation>
    <scope>NUCLEOTIDE SEQUENCE</scope>
</reference>
<dbReference type="Gene3D" id="3.30.470.20">
    <property type="entry name" value="ATP-grasp fold, B domain"/>
    <property type="match status" value="1"/>
</dbReference>
<feature type="domain" description="SAICAR synthetase/ADE2 N-terminal" evidence="7">
    <location>
        <begin position="16"/>
        <end position="267"/>
    </location>
</feature>
<protein>
    <recommendedName>
        <fullName evidence="2">phosphoribosylaminoimidazolesuccinocarboxamide synthase</fullName>
        <ecNumber evidence="2">6.3.2.6</ecNumber>
    </recommendedName>
</protein>
<gene>
    <name evidence="8" type="ORF">ALOHA_HF4000ANIW137P11ctg1g24</name>
</gene>
<dbReference type="EMBL" id="EU016607">
    <property type="protein sequence ID" value="ABZ07712.1"/>
    <property type="molecule type" value="Genomic_DNA"/>
</dbReference>
<evidence type="ECO:0000256" key="1">
    <source>
        <dbReference type="ARBA" id="ARBA00004672"/>
    </source>
</evidence>
<keyword evidence="6" id="KW-0067">ATP-binding</keyword>
<keyword evidence="3" id="KW-0436">Ligase</keyword>